<dbReference type="Gene3D" id="3.30.1520.10">
    <property type="entry name" value="Phox-like domain"/>
    <property type="match status" value="1"/>
</dbReference>
<evidence type="ECO:0000313" key="10">
    <source>
        <dbReference type="EMBL" id="KAI1235416.1"/>
    </source>
</evidence>
<dbReference type="SUPFAM" id="SSF64268">
    <property type="entry name" value="PX domain"/>
    <property type="match status" value="1"/>
</dbReference>
<evidence type="ECO:0000256" key="3">
    <source>
        <dbReference type="ARBA" id="ARBA00022753"/>
    </source>
</evidence>
<dbReference type="GO" id="GO:0031901">
    <property type="term" value="C:early endosome membrane"/>
    <property type="evidence" value="ECO:0007669"/>
    <property type="project" value="UniProtKB-SubCell"/>
</dbReference>
<dbReference type="InterPro" id="IPR039937">
    <property type="entry name" value="SNX20/SNX21"/>
</dbReference>
<keyword evidence="6" id="KW-0472">Membrane</keyword>
<evidence type="ECO:0000256" key="7">
    <source>
        <dbReference type="SAM" id="MobiDB-lite"/>
    </source>
</evidence>
<keyword evidence="11" id="KW-1185">Reference proteome</keyword>
<evidence type="ECO:0000256" key="1">
    <source>
        <dbReference type="ARBA" id="ARBA00004469"/>
    </source>
</evidence>
<feature type="region of interest" description="Disordered" evidence="7">
    <location>
        <begin position="126"/>
        <end position="176"/>
    </location>
</feature>
<evidence type="ECO:0000313" key="9">
    <source>
        <dbReference type="EMBL" id="KAG0121504.1"/>
    </source>
</evidence>
<dbReference type="AlphaFoldDB" id="A0A835TZ43"/>
<evidence type="ECO:0000313" key="11">
    <source>
        <dbReference type="Proteomes" id="UP000618051"/>
    </source>
</evidence>
<dbReference type="PROSITE" id="PS50195">
    <property type="entry name" value="PX"/>
    <property type="match status" value="1"/>
</dbReference>
<reference evidence="9" key="1">
    <citation type="submission" date="2020-10" db="EMBL/GenBank/DDBJ databases">
        <title>Feather gene expression reveals the developmental basis of iridescence in African starlings.</title>
        <authorList>
            <person name="Rubenstein D.R."/>
        </authorList>
    </citation>
    <scope>NUCLEOTIDE SEQUENCE</scope>
    <source>
        <strain evidence="9">SS15</strain>
        <tissue evidence="9">Liver</tissue>
    </source>
</reference>
<proteinExistence type="predicted"/>
<keyword evidence="2" id="KW-0813">Transport</keyword>
<evidence type="ECO:0000256" key="5">
    <source>
        <dbReference type="ARBA" id="ARBA00023121"/>
    </source>
</evidence>
<feature type="domain" description="PX" evidence="8">
    <location>
        <begin position="193"/>
        <end position="310"/>
    </location>
</feature>
<dbReference type="OrthoDB" id="10254720at2759"/>
<keyword evidence="4" id="KW-0653">Protein transport</keyword>
<organism evidence="9">
    <name type="scientific">Lamprotornis superbus</name>
    <dbReference type="NCBI Taxonomy" id="245042"/>
    <lineage>
        <taxon>Eukaryota</taxon>
        <taxon>Metazoa</taxon>
        <taxon>Chordata</taxon>
        <taxon>Craniata</taxon>
        <taxon>Vertebrata</taxon>
        <taxon>Euteleostomi</taxon>
        <taxon>Archelosauria</taxon>
        <taxon>Archosauria</taxon>
        <taxon>Dinosauria</taxon>
        <taxon>Saurischia</taxon>
        <taxon>Theropoda</taxon>
        <taxon>Coelurosauria</taxon>
        <taxon>Aves</taxon>
        <taxon>Neognathae</taxon>
        <taxon>Neoaves</taxon>
        <taxon>Telluraves</taxon>
        <taxon>Australaves</taxon>
        <taxon>Passeriformes</taxon>
        <taxon>Sturnidae</taxon>
        <taxon>Lamprotornis</taxon>
    </lineage>
</organism>
<dbReference type="GO" id="GO:1901981">
    <property type="term" value="F:phosphatidylinositol phosphate binding"/>
    <property type="evidence" value="ECO:0007669"/>
    <property type="project" value="TreeGrafter"/>
</dbReference>
<protein>
    <recommendedName>
        <fullName evidence="8">PX domain-containing protein</fullName>
    </recommendedName>
</protein>
<dbReference type="InterPro" id="IPR001683">
    <property type="entry name" value="PX_dom"/>
</dbReference>
<dbReference type="SMART" id="SM00312">
    <property type="entry name" value="PX"/>
    <property type="match status" value="1"/>
</dbReference>
<comment type="subcellular location">
    <subcellularLocation>
        <location evidence="1">Early endosome membrane</location>
        <topology evidence="1">Peripheral membrane protein</topology>
        <orientation evidence="1">Cytoplasmic side</orientation>
    </subcellularLocation>
</comment>
<reference evidence="10 11" key="2">
    <citation type="journal article" date="2021" name="J. Hered.">
        <title>Feather Gene Expression Elucidates the Developmental Basis of Plumage Iridescence in African Starlings.</title>
        <authorList>
            <person name="Rubenstein D.R."/>
            <person name="Corvelo A."/>
            <person name="MacManes M.D."/>
            <person name="Maia R."/>
            <person name="Narzisi G."/>
            <person name="Rousaki A."/>
            <person name="Vandenabeele P."/>
            <person name="Shawkey M.D."/>
            <person name="Solomon J."/>
        </authorList>
    </citation>
    <scope>NUCLEOTIDE SEQUENCE [LARGE SCALE GENOMIC DNA]</scope>
    <source>
        <strain evidence="10">SS15</strain>
    </source>
</reference>
<evidence type="ECO:0000256" key="4">
    <source>
        <dbReference type="ARBA" id="ARBA00022927"/>
    </source>
</evidence>
<feature type="non-terminal residue" evidence="9">
    <location>
        <position position="672"/>
    </location>
</feature>
<sequence>SSFGFGSPCRGARGCAVRRARCRAVPVPGMLRWGGTAGFMRNRPRGRGKCARYKKAQTSFPAVWAVPGLARSSHNSAGPSRALRRLGLLKTQWSSRSCTYPKRNRQAMDQDSHCTAERELLEAVSRITTSSTTSPSDEEENQPKAEISCQVRKENPEKDDTQVSSATLSPNSSMTTKELQEYWRNEKRQCKQIKLLFEIPSTRIVEHHLSKYVMYKIIILQTGSFDSNKSVIERRYSDFEKLHRNLLEEFSEEMEDVTFPKKTLTGNFTEEIINERKLAFKDYLRLLYSMKYIRRSKKFIDFLTRPELQEAYGCLRGGQYTKALEILLEVIGLQERLTRGNPVAIVPTLCAIVVCHKDLENPASAFEYGEKALSRLHVHTSHRYYIPLLETMITLAYELGKDFLSLQEKLEEWKTKKDPIRIFTLKELAVREYVRGSAVSHSTELFLAFHEQPVNSKYSSSNTPAKDSKFKLSCGTEAADKHGLWNVLPEKYTLGSAARSDHEIKVLLRAPLQTGQAQALLGGGMRAAAAEPWVLRGIPGQPQPATNHTVTVIKIKKMHLNDEKGQNETAHFQIKKTSRMEKVKRQGLKTHEDWKTDVEKKSEQTASEGNVTHYPPFSFLPQDKSVTSVPLIIRIRVRIKRSKAAPKSHFSCKTLIFPETQEVQASDNTTGS</sequence>
<evidence type="ECO:0000256" key="2">
    <source>
        <dbReference type="ARBA" id="ARBA00022448"/>
    </source>
</evidence>
<dbReference type="PANTHER" id="PTHR20939:SF1">
    <property type="entry name" value="SORTING NEXIN-20"/>
    <property type="match status" value="1"/>
</dbReference>
<dbReference type="EMBL" id="JADDUC010000049">
    <property type="protein sequence ID" value="KAG0121504.1"/>
    <property type="molecule type" value="Genomic_DNA"/>
</dbReference>
<evidence type="ECO:0000259" key="8">
    <source>
        <dbReference type="PROSITE" id="PS50195"/>
    </source>
</evidence>
<gene>
    <name evidence="10" type="ORF">IHE44_0002278</name>
    <name evidence="9" type="ORF">IHE44_010979</name>
</gene>
<keyword evidence="3" id="KW-0967">Endosome</keyword>
<dbReference type="CDD" id="cd07300">
    <property type="entry name" value="PX_SNX20"/>
    <property type="match status" value="1"/>
</dbReference>
<dbReference type="EMBL" id="JADDUC020000012">
    <property type="protein sequence ID" value="KAI1235416.1"/>
    <property type="molecule type" value="Genomic_DNA"/>
</dbReference>
<dbReference type="PANTHER" id="PTHR20939">
    <property type="entry name" value="SORTING NEXIN 20, 21"/>
    <property type="match status" value="1"/>
</dbReference>
<evidence type="ECO:0000256" key="6">
    <source>
        <dbReference type="ARBA" id="ARBA00023136"/>
    </source>
</evidence>
<keyword evidence="5" id="KW-0446">Lipid-binding</keyword>
<comment type="caution">
    <text evidence="9">The sequence shown here is derived from an EMBL/GenBank/DDBJ whole genome shotgun (WGS) entry which is preliminary data.</text>
</comment>
<dbReference type="InterPro" id="IPR036871">
    <property type="entry name" value="PX_dom_sf"/>
</dbReference>
<name>A0A835TZ43_9PASS</name>
<feature type="compositionally biased region" description="Polar residues" evidence="7">
    <location>
        <begin position="162"/>
        <end position="176"/>
    </location>
</feature>
<accession>A0A835TZ43</accession>
<feature type="compositionally biased region" description="Basic and acidic residues" evidence="7">
    <location>
        <begin position="151"/>
        <end position="161"/>
    </location>
</feature>
<dbReference type="GO" id="GO:0015031">
    <property type="term" value="P:protein transport"/>
    <property type="evidence" value="ECO:0007669"/>
    <property type="project" value="UniProtKB-KW"/>
</dbReference>
<reference evidence="10" key="3">
    <citation type="submission" date="2022-01" db="EMBL/GenBank/DDBJ databases">
        <authorList>
            <person name="Rubenstein D.R."/>
        </authorList>
    </citation>
    <scope>NUCLEOTIDE SEQUENCE</scope>
    <source>
        <strain evidence="10">SS15</strain>
        <tissue evidence="10">Liver</tissue>
    </source>
</reference>
<dbReference type="Pfam" id="PF00787">
    <property type="entry name" value="PX"/>
    <property type="match status" value="1"/>
</dbReference>
<dbReference type="Proteomes" id="UP000618051">
    <property type="component" value="Unassembled WGS sequence"/>
</dbReference>